<evidence type="ECO:0000256" key="1">
    <source>
        <dbReference type="SAM" id="MobiDB-lite"/>
    </source>
</evidence>
<organism evidence="2 3">
    <name type="scientific">Gordonia bronchialis (strain ATCC 25592 / DSM 43247 / BCRC 13721 / JCM 3198 / KCTC 3076 / NBRC 16047 / NCTC 10667)</name>
    <name type="common">Rhodococcus bronchialis</name>
    <dbReference type="NCBI Taxonomy" id="526226"/>
    <lineage>
        <taxon>Bacteria</taxon>
        <taxon>Bacillati</taxon>
        <taxon>Actinomycetota</taxon>
        <taxon>Actinomycetes</taxon>
        <taxon>Mycobacteriales</taxon>
        <taxon>Gordoniaceae</taxon>
        <taxon>Gordonia</taxon>
    </lineage>
</organism>
<dbReference type="STRING" id="526226.Gbro_3394"/>
<dbReference type="HOGENOM" id="CLU_2522865_0_0_11"/>
<gene>
    <name evidence="2" type="ordered locus">Gbro_3394</name>
</gene>
<feature type="region of interest" description="Disordered" evidence="1">
    <location>
        <begin position="29"/>
        <end position="56"/>
    </location>
</feature>
<reference evidence="3" key="1">
    <citation type="submission" date="2009-10" db="EMBL/GenBank/DDBJ databases">
        <title>The complete chromosome of Gordonia bronchialis DSM 43247.</title>
        <authorList>
            <consortium name="US DOE Joint Genome Institute (JGI-PGF)"/>
            <person name="Lucas S."/>
            <person name="Copeland A."/>
            <person name="Lapidus A."/>
            <person name="Glavina del Rio T."/>
            <person name="Dalin E."/>
            <person name="Tice H."/>
            <person name="Bruce D."/>
            <person name="Goodwin L."/>
            <person name="Pitluck S."/>
            <person name="Kyrpides N."/>
            <person name="Mavromatis K."/>
            <person name="Ivanova N."/>
            <person name="Ovchinnikova G."/>
            <person name="Saunders E."/>
            <person name="Brettin T."/>
            <person name="Detter J.C."/>
            <person name="Han C."/>
            <person name="Larimer F."/>
            <person name="Land M."/>
            <person name="Hauser L."/>
            <person name="Markowitz V."/>
            <person name="Cheng J.-F."/>
            <person name="Hugenholtz P."/>
            <person name="Woyke T."/>
            <person name="Wu D."/>
            <person name="Jando M."/>
            <person name="Schneider S."/>
            <person name="Goeker M."/>
            <person name="Klenk H.-P."/>
            <person name="Eisen J.A."/>
        </authorList>
    </citation>
    <scope>NUCLEOTIDE SEQUENCE [LARGE SCALE GENOMIC DNA]</scope>
    <source>
        <strain evidence="3">ATCC 25592 / DSM 43247 / BCRC 13721 / JCM 3198 / KCTC 3076 / NBRC 16047 / NCTC 10667</strain>
    </source>
</reference>
<evidence type="ECO:0000313" key="2">
    <source>
        <dbReference type="EMBL" id="ACY22592.1"/>
    </source>
</evidence>
<evidence type="ECO:0000313" key="3">
    <source>
        <dbReference type="Proteomes" id="UP000001219"/>
    </source>
</evidence>
<accession>D0LE00</accession>
<sequence>MGLYGPDTIRRACADERADGRLQRRRLVAAPSGSGAVVEDAPGEPAPTAHRPETESVADATPLVLELEAMNALVRYLEKRFRRH</sequence>
<dbReference type="KEGG" id="gbr:Gbro_3394"/>
<dbReference type="Proteomes" id="UP000001219">
    <property type="component" value="Chromosome"/>
</dbReference>
<dbReference type="EMBL" id="CP001802">
    <property type="protein sequence ID" value="ACY22592.1"/>
    <property type="molecule type" value="Genomic_DNA"/>
</dbReference>
<proteinExistence type="predicted"/>
<dbReference type="AlphaFoldDB" id="D0LE00"/>
<protein>
    <submittedName>
        <fullName evidence="2">Uncharacterized protein</fullName>
    </submittedName>
</protein>
<keyword evidence="3" id="KW-1185">Reference proteome</keyword>
<dbReference type="eggNOG" id="ENOG5031Z4G">
    <property type="taxonomic scope" value="Bacteria"/>
</dbReference>
<reference evidence="2 3" key="2">
    <citation type="journal article" date="2010" name="Stand. Genomic Sci.">
        <title>Complete genome sequence of Gordonia bronchialis type strain (3410).</title>
        <authorList>
            <person name="Ivanova N."/>
            <person name="Sikorski J."/>
            <person name="Jando M."/>
            <person name="Lapidus A."/>
            <person name="Nolan M."/>
            <person name="Lucas S."/>
            <person name="Del Rio T.G."/>
            <person name="Tice H."/>
            <person name="Copeland A."/>
            <person name="Cheng J.F."/>
            <person name="Chen F."/>
            <person name="Bruce D."/>
            <person name="Goodwin L."/>
            <person name="Pitluck S."/>
            <person name="Mavromatis K."/>
            <person name="Ovchinnikova G."/>
            <person name="Pati A."/>
            <person name="Chen A."/>
            <person name="Palaniappan K."/>
            <person name="Land M."/>
            <person name="Hauser L."/>
            <person name="Chang Y.J."/>
            <person name="Jeffries C.D."/>
            <person name="Chain P."/>
            <person name="Saunders E."/>
            <person name="Han C."/>
            <person name="Detter J.C."/>
            <person name="Brettin T."/>
            <person name="Rohde M."/>
            <person name="Goker M."/>
            <person name="Bristow J."/>
            <person name="Eisen J.A."/>
            <person name="Markowitz V."/>
            <person name="Hugenholtz P."/>
            <person name="Klenk H.P."/>
            <person name="Kyrpides N.C."/>
        </authorList>
    </citation>
    <scope>NUCLEOTIDE SEQUENCE [LARGE SCALE GENOMIC DNA]</scope>
    <source>
        <strain evidence="3">ATCC 25592 / DSM 43247 / BCRC 13721 / JCM 3198 / KCTC 3076 / NBRC 16047 / NCTC 10667</strain>
    </source>
</reference>
<name>D0LE00_GORB4</name>